<dbReference type="Gene3D" id="3.30.450.150">
    <property type="entry name" value="Haem-degrading domain"/>
    <property type="match status" value="1"/>
</dbReference>
<reference evidence="2 3" key="1">
    <citation type="submission" date="2018-02" db="EMBL/GenBank/DDBJ databases">
        <title>8 Nocardia nova and 1 Nocardia cyriacigeorgica strain used for evolution to TMP-SMX.</title>
        <authorList>
            <person name="Mehta H."/>
            <person name="Weng J."/>
            <person name="Shamoo Y."/>
        </authorList>
    </citation>
    <scope>NUCLEOTIDE SEQUENCE [LARGE SCALE GENOMIC DNA]</scope>
    <source>
        <strain evidence="2 3">ATCC 33727</strain>
    </source>
</reference>
<dbReference type="AlphaFoldDB" id="A0A2T2Z4B0"/>
<dbReference type="RefSeq" id="WP_106958519.1">
    <property type="nucleotide sequence ID" value="NZ_PYHS01000007.1"/>
</dbReference>
<dbReference type="PANTHER" id="PTHR34309">
    <property type="entry name" value="SLR1406 PROTEIN"/>
    <property type="match status" value="1"/>
</dbReference>
<dbReference type="EMBL" id="PYHS01000007">
    <property type="protein sequence ID" value="PSR62606.1"/>
    <property type="molecule type" value="Genomic_DNA"/>
</dbReference>
<organism evidence="2 3">
    <name type="scientific">Nocardia nova</name>
    <dbReference type="NCBI Taxonomy" id="37330"/>
    <lineage>
        <taxon>Bacteria</taxon>
        <taxon>Bacillati</taxon>
        <taxon>Actinomycetota</taxon>
        <taxon>Actinomycetes</taxon>
        <taxon>Mycobacteriales</taxon>
        <taxon>Nocardiaceae</taxon>
        <taxon>Nocardia</taxon>
    </lineage>
</organism>
<dbReference type="InterPro" id="IPR052517">
    <property type="entry name" value="GlcG_carb_metab_protein"/>
</dbReference>
<feature type="region of interest" description="Disordered" evidence="1">
    <location>
        <begin position="181"/>
        <end position="204"/>
    </location>
</feature>
<proteinExistence type="predicted"/>
<evidence type="ECO:0008006" key="4">
    <source>
        <dbReference type="Google" id="ProtNLM"/>
    </source>
</evidence>
<protein>
    <recommendedName>
        <fullName evidence="4">Heme-binding protein</fullName>
    </recommendedName>
</protein>
<dbReference type="PANTHER" id="PTHR34309:SF10">
    <property type="entry name" value="SLR1406 PROTEIN"/>
    <property type="match status" value="1"/>
</dbReference>
<sequence>MASPIRRWASVAVLLTSQLGLPRRRAGVSSMREVYWIRWTSQRMWGSVAWVNRWYGQRLSEVEKMSLTLDEAHAISTRIRSRAGELGARVTVAVVDEGGHVRALDRMDGAPPLSARIAPAKAAGVALFHRDGGELQQLQAAWPALFDRIDQLSPTPIVVGAGSRLIRRDGVVVGAVAVSGGRPEQDDECAEFGLASGRPTPDSV</sequence>
<dbReference type="InterPro" id="IPR038084">
    <property type="entry name" value="PduO/GlcC-like_sf"/>
</dbReference>
<evidence type="ECO:0000313" key="2">
    <source>
        <dbReference type="EMBL" id="PSR62606.1"/>
    </source>
</evidence>
<name>A0A2T2Z4B0_9NOCA</name>
<accession>A0A2T2Z4B0</accession>
<evidence type="ECO:0000256" key="1">
    <source>
        <dbReference type="SAM" id="MobiDB-lite"/>
    </source>
</evidence>
<dbReference type="Proteomes" id="UP000241647">
    <property type="component" value="Unassembled WGS sequence"/>
</dbReference>
<comment type="caution">
    <text evidence="2">The sequence shown here is derived from an EMBL/GenBank/DDBJ whole genome shotgun (WGS) entry which is preliminary data.</text>
</comment>
<dbReference type="Pfam" id="PF03928">
    <property type="entry name" value="HbpS-like"/>
    <property type="match status" value="1"/>
</dbReference>
<dbReference type="InterPro" id="IPR005624">
    <property type="entry name" value="PduO/GlcC-like"/>
</dbReference>
<evidence type="ECO:0000313" key="3">
    <source>
        <dbReference type="Proteomes" id="UP000241647"/>
    </source>
</evidence>
<gene>
    <name evidence="2" type="ORF">C8259_16415</name>
</gene>
<dbReference type="SUPFAM" id="SSF143744">
    <property type="entry name" value="GlcG-like"/>
    <property type="match status" value="1"/>
</dbReference>